<evidence type="ECO:0000313" key="1">
    <source>
        <dbReference type="EMBL" id="KKL88108.1"/>
    </source>
</evidence>
<proteinExistence type="predicted"/>
<dbReference type="AlphaFoldDB" id="A0A0F9FPF4"/>
<comment type="caution">
    <text evidence="1">The sequence shown here is derived from an EMBL/GenBank/DDBJ whole genome shotgun (WGS) entry which is preliminary data.</text>
</comment>
<reference evidence="1" key="1">
    <citation type="journal article" date="2015" name="Nature">
        <title>Complex archaea that bridge the gap between prokaryotes and eukaryotes.</title>
        <authorList>
            <person name="Spang A."/>
            <person name="Saw J.H."/>
            <person name="Jorgensen S.L."/>
            <person name="Zaremba-Niedzwiedzka K."/>
            <person name="Martijn J."/>
            <person name="Lind A.E."/>
            <person name="van Eijk R."/>
            <person name="Schleper C."/>
            <person name="Guy L."/>
            <person name="Ettema T.J."/>
        </authorList>
    </citation>
    <scope>NUCLEOTIDE SEQUENCE</scope>
</reference>
<dbReference type="EMBL" id="LAZR01020659">
    <property type="protein sequence ID" value="KKL88108.1"/>
    <property type="molecule type" value="Genomic_DNA"/>
</dbReference>
<sequence>VCVQTNSMDLGGMRFSPFTNIDGESFGKPTMNGFWEIDMTLIGLGQQAQLALSAFRTQMKPAGARCIIPVISQWRPNDENGRLLTQNYPALEYTFDHVGWANDPFDGFTLRAAASHRDSYIDVDKPALSQLWPGHYITIGSRLHQVVNVSSIDESETAIRVSVMPNIRGAYPIGTVVVVDQLVLEVNCVESDPIVNEGARMNPVGFSFIEAF</sequence>
<protein>
    <submittedName>
        <fullName evidence="1">Uncharacterized protein</fullName>
    </submittedName>
</protein>
<accession>A0A0F9FPF4</accession>
<feature type="non-terminal residue" evidence="1">
    <location>
        <position position="1"/>
    </location>
</feature>
<gene>
    <name evidence="1" type="ORF">LCGC14_1927980</name>
</gene>
<organism evidence="1">
    <name type="scientific">marine sediment metagenome</name>
    <dbReference type="NCBI Taxonomy" id="412755"/>
    <lineage>
        <taxon>unclassified sequences</taxon>
        <taxon>metagenomes</taxon>
        <taxon>ecological metagenomes</taxon>
    </lineage>
</organism>
<name>A0A0F9FPF4_9ZZZZ</name>